<proteinExistence type="predicted"/>
<sequence>MLSPIVLFVYNRPDHTQKTLDALAQNDLAKESILYVFCDGAKPNSSQNQLEKINQTRQIVKQQEGNFKEIIITEQTQNLGLADSILNGVTQVLRKYGKIIVLEDDIVTSKGFLKFMNESLEIYEYEKKVMHVSGYMFPANLENAIPNNEQTFFYRSTSCWGWATWQRAWQTINTDTDFLLSELDSKQLLNEFDLDGTYKFSKQLELNITGKIKTWAVKWYASVFLQNGLCLHPKYSLVQNIGTDSTGNTSPTTNHFWHQKLAEEVEVNPIQTIENKEVVEQMKVYYRKFKLSLPQKIRNRFRLFIGIK</sequence>
<evidence type="ECO:0000313" key="2">
    <source>
        <dbReference type="Proteomes" id="UP000006054"/>
    </source>
</evidence>
<evidence type="ECO:0000313" key="1">
    <source>
        <dbReference type="EMBL" id="AFM03671.1"/>
    </source>
</evidence>
<dbReference type="PATRIC" id="fig|880071.3.peg.1209"/>
<dbReference type="eggNOG" id="COG1216">
    <property type="taxonomic scope" value="Bacteria"/>
</dbReference>
<accession>I4AI86</accession>
<dbReference type="EMBL" id="CP003345">
    <property type="protein sequence ID" value="AFM03671.1"/>
    <property type="molecule type" value="Genomic_DNA"/>
</dbReference>
<dbReference type="CDD" id="cd00761">
    <property type="entry name" value="Glyco_tranf_GTA_type"/>
    <property type="match status" value="1"/>
</dbReference>
<gene>
    <name evidence="1" type="ordered locus">Fleli_1234</name>
</gene>
<keyword evidence="2" id="KW-1185">Reference proteome</keyword>
<dbReference type="Proteomes" id="UP000006054">
    <property type="component" value="Chromosome"/>
</dbReference>
<organism evidence="1 2">
    <name type="scientific">Bernardetia litoralis (strain ATCC 23117 / DSM 6794 / NBRC 15988 / NCIMB 1366 / Fx l1 / Sio-4)</name>
    <name type="common">Flexibacter litoralis</name>
    <dbReference type="NCBI Taxonomy" id="880071"/>
    <lineage>
        <taxon>Bacteria</taxon>
        <taxon>Pseudomonadati</taxon>
        <taxon>Bacteroidota</taxon>
        <taxon>Cytophagia</taxon>
        <taxon>Cytophagales</taxon>
        <taxon>Bernardetiaceae</taxon>
        <taxon>Bernardetia</taxon>
    </lineage>
</organism>
<dbReference type="AlphaFoldDB" id="I4AI86"/>
<dbReference type="RefSeq" id="WP_014797128.1">
    <property type="nucleotide sequence ID" value="NC_018018.1"/>
</dbReference>
<dbReference type="Gene3D" id="3.90.550.10">
    <property type="entry name" value="Spore Coat Polysaccharide Biosynthesis Protein SpsA, Chain A"/>
    <property type="match status" value="1"/>
</dbReference>
<reference evidence="2" key="1">
    <citation type="submission" date="2012-06" db="EMBL/GenBank/DDBJ databases">
        <title>The complete genome of Flexibacter litoralis DSM 6794.</title>
        <authorList>
            <person name="Lucas S."/>
            <person name="Copeland A."/>
            <person name="Lapidus A."/>
            <person name="Glavina del Rio T."/>
            <person name="Dalin E."/>
            <person name="Tice H."/>
            <person name="Bruce D."/>
            <person name="Goodwin L."/>
            <person name="Pitluck S."/>
            <person name="Peters L."/>
            <person name="Ovchinnikova G."/>
            <person name="Lu M."/>
            <person name="Kyrpides N."/>
            <person name="Mavromatis K."/>
            <person name="Ivanova N."/>
            <person name="Brettin T."/>
            <person name="Detter J.C."/>
            <person name="Han C."/>
            <person name="Larimer F."/>
            <person name="Land M."/>
            <person name="Hauser L."/>
            <person name="Markowitz V."/>
            <person name="Cheng J.-F."/>
            <person name="Hugenholtz P."/>
            <person name="Woyke T."/>
            <person name="Wu D."/>
            <person name="Spring S."/>
            <person name="Lang E."/>
            <person name="Kopitz M."/>
            <person name="Brambilla E."/>
            <person name="Klenk H.-P."/>
            <person name="Eisen J.A."/>
        </authorList>
    </citation>
    <scope>NUCLEOTIDE SEQUENCE [LARGE SCALE GENOMIC DNA]</scope>
    <source>
        <strain evidence="2">ATCC 23117 / DSM 6794 / NBRC 15988 / NCIMB 1366 / Sio-4</strain>
    </source>
</reference>
<dbReference type="SUPFAM" id="SSF53448">
    <property type="entry name" value="Nucleotide-diphospho-sugar transferases"/>
    <property type="match status" value="1"/>
</dbReference>
<protein>
    <submittedName>
        <fullName evidence="1">Uncharacterized protein</fullName>
    </submittedName>
</protein>
<dbReference type="KEGG" id="fli:Fleli_1234"/>
<dbReference type="OrthoDB" id="9785375at2"/>
<dbReference type="HOGENOM" id="CLU_054735_1_0_10"/>
<dbReference type="STRING" id="880071.Fleli_1234"/>
<name>I4AI86_BERLS</name>
<dbReference type="InterPro" id="IPR029044">
    <property type="entry name" value="Nucleotide-diphossugar_trans"/>
</dbReference>